<dbReference type="EMBL" id="CP032698">
    <property type="protein sequence ID" value="AYG78718.1"/>
    <property type="molecule type" value="Genomic_DNA"/>
</dbReference>
<dbReference type="InterPro" id="IPR014047">
    <property type="entry name" value="Chr_Tranpt_l_chain"/>
</dbReference>
<protein>
    <submittedName>
        <fullName evidence="9">Chromate transport protein</fullName>
    </submittedName>
</protein>
<keyword evidence="5 8" id="KW-1133">Transmembrane helix</keyword>
<evidence type="ECO:0000256" key="2">
    <source>
        <dbReference type="ARBA" id="ARBA00005262"/>
    </source>
</evidence>
<dbReference type="PANTHER" id="PTHR43663:SF1">
    <property type="entry name" value="CHROMATE TRANSPORTER"/>
    <property type="match status" value="1"/>
</dbReference>
<feature type="transmembrane region" description="Helical" evidence="8">
    <location>
        <begin position="138"/>
        <end position="161"/>
    </location>
</feature>
<organism evidence="9 10">
    <name type="scientific">Streptomyces hundungensis</name>
    <dbReference type="NCBI Taxonomy" id="1077946"/>
    <lineage>
        <taxon>Bacteria</taxon>
        <taxon>Bacillati</taxon>
        <taxon>Actinomycetota</taxon>
        <taxon>Actinomycetes</taxon>
        <taxon>Kitasatosporales</taxon>
        <taxon>Streptomycetaceae</taxon>
        <taxon>Streptomyces</taxon>
    </lineage>
</organism>
<dbReference type="GO" id="GO:0005886">
    <property type="term" value="C:plasma membrane"/>
    <property type="evidence" value="ECO:0007669"/>
    <property type="project" value="UniProtKB-SubCell"/>
</dbReference>
<evidence type="ECO:0000256" key="6">
    <source>
        <dbReference type="ARBA" id="ARBA00023136"/>
    </source>
</evidence>
<evidence type="ECO:0000256" key="1">
    <source>
        <dbReference type="ARBA" id="ARBA00004651"/>
    </source>
</evidence>
<feature type="transmembrane region" description="Helical" evidence="8">
    <location>
        <begin position="308"/>
        <end position="330"/>
    </location>
</feature>
<name>A0A387HDG7_9ACTN</name>
<evidence type="ECO:0000256" key="7">
    <source>
        <dbReference type="SAM" id="MobiDB-lite"/>
    </source>
</evidence>
<dbReference type="NCBIfam" id="TIGR00937">
    <property type="entry name" value="2A51"/>
    <property type="match status" value="1"/>
</dbReference>
<dbReference type="Proteomes" id="UP000271554">
    <property type="component" value="Chromosome"/>
</dbReference>
<gene>
    <name evidence="9" type="primary">chrA1</name>
    <name evidence="9" type="ORF">DWB77_00826</name>
</gene>
<dbReference type="PANTHER" id="PTHR43663">
    <property type="entry name" value="CHROMATE TRANSPORT PROTEIN-RELATED"/>
    <property type="match status" value="1"/>
</dbReference>
<dbReference type="RefSeq" id="WP_120719934.1">
    <property type="nucleotide sequence ID" value="NZ_CP032698.1"/>
</dbReference>
<dbReference type="KEGG" id="shun:DWB77_00826"/>
<dbReference type="InterPro" id="IPR003370">
    <property type="entry name" value="Chromate_transpt"/>
</dbReference>
<keyword evidence="4 8" id="KW-0812">Transmembrane</keyword>
<feature type="transmembrane region" description="Helical" evidence="8">
    <location>
        <begin position="277"/>
        <end position="302"/>
    </location>
</feature>
<evidence type="ECO:0000256" key="4">
    <source>
        <dbReference type="ARBA" id="ARBA00022692"/>
    </source>
</evidence>
<dbReference type="AlphaFoldDB" id="A0A387HDG7"/>
<keyword evidence="6 8" id="KW-0472">Membrane</keyword>
<sequence>MGDGPEQQGQEQRQEQQEQEQHRLTVKVGLVTIAREWGRIGCVGFGGPPTHIALLRQLCVERRGWIAAAEFEDAVAVTNLLPGPASTQLAIFTARRLRGPVGALVGGFCFIVPGLVLILVLAALFLAGSPPLWVRGAAAGAGAAVAAVAVRAAVALVPASWQRAGVASARARWLVYVCGGAVAALAGPWLVLALIAAGCVESAIRTRSAAEPDGATVRAWPLPLVLATGPAAAGGLLALAWVAFKVGALSYGGGFVIIPLMQADAVDQHHWMTDGQFLNAVALGQITPGPVVQTVAVVGYAAGGIPGGLVAAAVAFAPSFLFVIFGGPHFDKIRANDRVQGFFRGAGPAVIGAIAGSAIPLALALQHAWQFAVLGGAAMWLVAPRRGVVSTLLVAAALGMVAAAAGWPT</sequence>
<keyword evidence="10" id="KW-1185">Reference proteome</keyword>
<feature type="compositionally biased region" description="Low complexity" evidence="7">
    <location>
        <begin position="1"/>
        <end position="11"/>
    </location>
</feature>
<feature type="transmembrane region" description="Helical" evidence="8">
    <location>
        <begin position="101"/>
        <end position="126"/>
    </location>
</feature>
<feature type="transmembrane region" description="Helical" evidence="8">
    <location>
        <begin position="388"/>
        <end position="407"/>
    </location>
</feature>
<feature type="region of interest" description="Disordered" evidence="7">
    <location>
        <begin position="1"/>
        <end position="20"/>
    </location>
</feature>
<reference evidence="9 10" key="1">
    <citation type="submission" date="2018-10" db="EMBL/GenBank/DDBJ databases">
        <title>Relationship between Morphology and Antimicrobial Activity in Streptomyces.</title>
        <authorList>
            <person name="Kang H.J."/>
            <person name="Kim S.B."/>
        </authorList>
    </citation>
    <scope>NUCLEOTIDE SEQUENCE [LARGE SCALE GENOMIC DNA]</scope>
    <source>
        <strain evidence="9 10">BH38</strain>
    </source>
</reference>
<dbReference type="OrthoDB" id="8969999at2"/>
<feature type="transmembrane region" description="Helical" evidence="8">
    <location>
        <begin position="173"/>
        <end position="204"/>
    </location>
</feature>
<dbReference type="InterPro" id="IPR052518">
    <property type="entry name" value="CHR_Transporter"/>
</dbReference>
<evidence type="ECO:0000313" key="9">
    <source>
        <dbReference type="EMBL" id="AYG78718.1"/>
    </source>
</evidence>
<evidence type="ECO:0000256" key="5">
    <source>
        <dbReference type="ARBA" id="ARBA00022989"/>
    </source>
</evidence>
<evidence type="ECO:0000256" key="3">
    <source>
        <dbReference type="ARBA" id="ARBA00022475"/>
    </source>
</evidence>
<accession>A0A387HDG7</accession>
<evidence type="ECO:0000313" key="10">
    <source>
        <dbReference type="Proteomes" id="UP000271554"/>
    </source>
</evidence>
<feature type="transmembrane region" description="Helical" evidence="8">
    <location>
        <begin position="342"/>
        <end position="361"/>
    </location>
</feature>
<comment type="similarity">
    <text evidence="2">Belongs to the chromate ion transporter (CHR) (TC 2.A.51) family.</text>
</comment>
<comment type="subcellular location">
    <subcellularLocation>
        <location evidence="1">Cell membrane</location>
        <topology evidence="1">Multi-pass membrane protein</topology>
    </subcellularLocation>
</comment>
<dbReference type="PIRSF" id="PIRSF004810">
    <property type="entry name" value="ChrA"/>
    <property type="match status" value="1"/>
</dbReference>
<dbReference type="Pfam" id="PF02417">
    <property type="entry name" value="Chromate_transp"/>
    <property type="match status" value="2"/>
</dbReference>
<dbReference type="GO" id="GO:0015109">
    <property type="term" value="F:chromate transmembrane transporter activity"/>
    <property type="evidence" value="ECO:0007669"/>
    <property type="project" value="InterPro"/>
</dbReference>
<proteinExistence type="inferred from homology"/>
<keyword evidence="3" id="KW-1003">Cell membrane</keyword>
<evidence type="ECO:0000256" key="8">
    <source>
        <dbReference type="SAM" id="Phobius"/>
    </source>
</evidence>